<keyword evidence="3" id="KW-1185">Reference proteome</keyword>
<feature type="non-terminal residue" evidence="2">
    <location>
        <position position="1"/>
    </location>
</feature>
<feature type="region of interest" description="Disordered" evidence="1">
    <location>
        <begin position="28"/>
        <end position="64"/>
    </location>
</feature>
<name>A0ABV0VU11_9TELE</name>
<dbReference type="Proteomes" id="UP001444071">
    <property type="component" value="Unassembled WGS sequence"/>
</dbReference>
<protein>
    <submittedName>
        <fullName evidence="2">Uncharacterized protein</fullName>
    </submittedName>
</protein>
<accession>A0ABV0VU11</accession>
<organism evidence="2 3">
    <name type="scientific">Xenotaenia resolanae</name>
    <dbReference type="NCBI Taxonomy" id="208358"/>
    <lineage>
        <taxon>Eukaryota</taxon>
        <taxon>Metazoa</taxon>
        <taxon>Chordata</taxon>
        <taxon>Craniata</taxon>
        <taxon>Vertebrata</taxon>
        <taxon>Euteleostomi</taxon>
        <taxon>Actinopterygii</taxon>
        <taxon>Neopterygii</taxon>
        <taxon>Teleostei</taxon>
        <taxon>Neoteleostei</taxon>
        <taxon>Acanthomorphata</taxon>
        <taxon>Ovalentaria</taxon>
        <taxon>Atherinomorphae</taxon>
        <taxon>Cyprinodontiformes</taxon>
        <taxon>Goodeidae</taxon>
        <taxon>Xenotaenia</taxon>
    </lineage>
</organism>
<dbReference type="EMBL" id="JAHRIM010010299">
    <property type="protein sequence ID" value="MEQ2260217.1"/>
    <property type="molecule type" value="Genomic_DNA"/>
</dbReference>
<reference evidence="2 3" key="1">
    <citation type="submission" date="2021-06" db="EMBL/GenBank/DDBJ databases">
        <authorList>
            <person name="Palmer J.M."/>
        </authorList>
    </citation>
    <scope>NUCLEOTIDE SEQUENCE [LARGE SCALE GENOMIC DNA]</scope>
    <source>
        <strain evidence="2 3">XR_2019</strain>
        <tissue evidence="2">Muscle</tissue>
    </source>
</reference>
<comment type="caution">
    <text evidence="2">The sequence shown here is derived from an EMBL/GenBank/DDBJ whole genome shotgun (WGS) entry which is preliminary data.</text>
</comment>
<feature type="compositionally biased region" description="Basic residues" evidence="1">
    <location>
        <begin position="55"/>
        <end position="64"/>
    </location>
</feature>
<evidence type="ECO:0000313" key="3">
    <source>
        <dbReference type="Proteomes" id="UP001444071"/>
    </source>
</evidence>
<evidence type="ECO:0000313" key="2">
    <source>
        <dbReference type="EMBL" id="MEQ2260217.1"/>
    </source>
</evidence>
<gene>
    <name evidence="2" type="ORF">XENORESO_009192</name>
</gene>
<proteinExistence type="predicted"/>
<feature type="compositionally biased region" description="Basic and acidic residues" evidence="1">
    <location>
        <begin position="28"/>
        <end position="41"/>
    </location>
</feature>
<evidence type="ECO:0000256" key="1">
    <source>
        <dbReference type="SAM" id="MobiDB-lite"/>
    </source>
</evidence>
<sequence>DEFGRPSTTSCLLGRFLLIDICLMERNSSLDHKEPNGDERATAGTRIPADDKRRDQRRNRTSTN</sequence>